<evidence type="ECO:0000256" key="2">
    <source>
        <dbReference type="ARBA" id="ARBA00010971"/>
    </source>
</evidence>
<dbReference type="InterPro" id="IPR007702">
    <property type="entry name" value="Janus"/>
</dbReference>
<evidence type="ECO:0000256" key="1">
    <source>
        <dbReference type="ARBA" id="ARBA00002508"/>
    </source>
</evidence>
<evidence type="ECO:0008006" key="7">
    <source>
        <dbReference type="Google" id="ProtNLM"/>
    </source>
</evidence>
<accession>A0ABR1G6V2</accession>
<protein>
    <recommendedName>
        <fullName evidence="7">14 kDa phosphohistidine phosphatase</fullName>
    </recommendedName>
</protein>
<reference evidence="5 6" key="1">
    <citation type="submission" date="2024-03" db="EMBL/GenBank/DDBJ databases">
        <title>Aureococcus anophagefferens CCMP1851 and Kratosvirus quantuckense: Draft genome of a second virus-susceptible host strain in the model system.</title>
        <authorList>
            <person name="Chase E."/>
            <person name="Truchon A.R."/>
            <person name="Schepens W."/>
            <person name="Wilhelm S.W."/>
        </authorList>
    </citation>
    <scope>NUCLEOTIDE SEQUENCE [LARGE SCALE GENOMIC DNA]</scope>
    <source>
        <strain evidence="5 6">CCMP1851</strain>
    </source>
</reference>
<dbReference type="Pfam" id="PF05005">
    <property type="entry name" value="Ocnus"/>
    <property type="match status" value="1"/>
</dbReference>
<dbReference type="PANTHER" id="PTHR12258:SF5">
    <property type="entry name" value="BCDNA.GH02250-RELATED"/>
    <property type="match status" value="1"/>
</dbReference>
<proteinExistence type="inferred from homology"/>
<evidence type="ECO:0000256" key="4">
    <source>
        <dbReference type="ARBA" id="ARBA00022928"/>
    </source>
</evidence>
<evidence type="ECO:0000313" key="5">
    <source>
        <dbReference type="EMBL" id="KAK7248873.1"/>
    </source>
</evidence>
<dbReference type="Proteomes" id="UP001363151">
    <property type="component" value="Unassembled WGS sequence"/>
</dbReference>
<keyword evidence="3" id="KW-0221">Differentiation</keyword>
<dbReference type="EMBL" id="JBBJCI010000085">
    <property type="protein sequence ID" value="KAK7248873.1"/>
    <property type="molecule type" value="Genomic_DNA"/>
</dbReference>
<dbReference type="Gene3D" id="3.50.20.20">
    <property type="entry name" value="Janus/Ocnus"/>
    <property type="match status" value="1"/>
</dbReference>
<dbReference type="PANTHER" id="PTHR12258">
    <property type="entry name" value="JANUS-A/JANUS-B"/>
    <property type="match status" value="1"/>
</dbReference>
<comment type="similarity">
    <text evidence="2">Belongs to the janus family.</text>
</comment>
<evidence type="ECO:0000313" key="6">
    <source>
        <dbReference type="Proteomes" id="UP001363151"/>
    </source>
</evidence>
<keyword evidence="6" id="KW-1185">Reference proteome</keyword>
<comment type="caution">
    <text evidence="5">The sequence shown here is derived from an EMBL/GenBank/DDBJ whole genome shotgun (WGS) entry which is preliminary data.</text>
</comment>
<evidence type="ECO:0000256" key="3">
    <source>
        <dbReference type="ARBA" id="ARBA00022782"/>
    </source>
</evidence>
<keyword evidence="4" id="KW-0726">Sexual differentiation</keyword>
<gene>
    <name evidence="5" type="ORF">SO694_00042231</name>
</gene>
<comment type="function">
    <text evidence="1">JanA and janB regulate somatic sex differentiation.</text>
</comment>
<name>A0ABR1G6V2_AURAN</name>
<sequence>MRVATLALLASARALVISRTAKFSVISARFSRAMGDFTTTPEERAEAAAMRKTAGASTVAPTVASCAIGQGIQKYVLVQAGDRYFVRGNTRAAYHKDAARPLVDELTAMGVAHEVLGGGRIQADLANKKIAIYGHSIGFPWQGEFRHDLSAAVVAEAYPDAEVTTSNEGY</sequence>
<dbReference type="SUPFAM" id="SSF143724">
    <property type="entry name" value="PHP14-like"/>
    <property type="match status" value="1"/>
</dbReference>
<organism evidence="5 6">
    <name type="scientific">Aureococcus anophagefferens</name>
    <name type="common">Harmful bloom alga</name>
    <dbReference type="NCBI Taxonomy" id="44056"/>
    <lineage>
        <taxon>Eukaryota</taxon>
        <taxon>Sar</taxon>
        <taxon>Stramenopiles</taxon>
        <taxon>Ochrophyta</taxon>
        <taxon>Pelagophyceae</taxon>
        <taxon>Pelagomonadales</taxon>
        <taxon>Pelagomonadaceae</taxon>
        <taxon>Aureococcus</taxon>
    </lineage>
</organism>
<dbReference type="InterPro" id="IPR038596">
    <property type="entry name" value="Janus_sf"/>
</dbReference>